<dbReference type="EMBL" id="AGNL01004698">
    <property type="protein sequence ID" value="EJK73194.1"/>
    <property type="molecule type" value="Genomic_DNA"/>
</dbReference>
<proteinExistence type="predicted"/>
<feature type="non-terminal residue" evidence="3">
    <location>
        <position position="1"/>
    </location>
</feature>
<dbReference type="OrthoDB" id="3209743at2759"/>
<dbReference type="PANTHER" id="PTHR43330">
    <property type="entry name" value="METHIONINE AMINOPEPTIDASE"/>
    <property type="match status" value="1"/>
</dbReference>
<dbReference type="AlphaFoldDB" id="K0T802"/>
<dbReference type="Pfam" id="PF00557">
    <property type="entry name" value="Peptidase_M24"/>
    <property type="match status" value="1"/>
</dbReference>
<gene>
    <name evidence="3" type="ORF">THAOC_05181</name>
</gene>
<dbReference type="Proteomes" id="UP000266841">
    <property type="component" value="Unassembled WGS sequence"/>
</dbReference>
<evidence type="ECO:0000259" key="2">
    <source>
        <dbReference type="Pfam" id="PF00557"/>
    </source>
</evidence>
<accession>K0T802</accession>
<dbReference type="InterPro" id="IPR036005">
    <property type="entry name" value="Creatinase/aminopeptidase-like"/>
</dbReference>
<evidence type="ECO:0000256" key="1">
    <source>
        <dbReference type="SAM" id="MobiDB-lite"/>
    </source>
</evidence>
<dbReference type="SUPFAM" id="SSF55920">
    <property type="entry name" value="Creatinase/aminopeptidase"/>
    <property type="match status" value="1"/>
</dbReference>
<sequence length="416" mass="46561">QEAREDPAYLLREAEKKARKREDSDVRDKENAQKRARRAEDGEYRDALHARENAQKRARRAEDGEYRDAYYMPRYPRNQAVQSAQTMSLSTSLLSSANAAKRTSRCGKKLMMDRHPQGRRLKSTMPFLSSTSQLHDEVYERASFHASSFDAMNNLNEKTLWRSRQIEVTRRTPVEPFPREAMCVIPPSQRHGDGFFPSYAHTGIPGPPKLPPDSILIHDEASMMDRMRKAAKLARRLLDYACHPSVTRVGRTTEEIDRLVHTAALDHGAYPSPLNYRSFPKSICSSVNEVVCSSGRRTSHGIPDSRPLELGDLVSFDVSCFVGGVHGDNCASIIVGDLKEDYRADEFEWDGTANSLPSIPTKTQFSSPEEEERFVTARRLVQAALESRDEGVAACKPGACLSDIGAAIHAVCDAYG</sequence>
<dbReference type="PANTHER" id="PTHR43330:SF8">
    <property type="entry name" value="METHIONINE AMINOPEPTIDASE 1D, MITOCHONDRIAL"/>
    <property type="match status" value="1"/>
</dbReference>
<comment type="caution">
    <text evidence="3">The sequence shown here is derived from an EMBL/GenBank/DDBJ whole genome shotgun (WGS) entry which is preliminary data.</text>
</comment>
<evidence type="ECO:0000313" key="3">
    <source>
        <dbReference type="EMBL" id="EJK73194.1"/>
    </source>
</evidence>
<dbReference type="Gene3D" id="3.90.230.10">
    <property type="entry name" value="Creatinase/methionine aminopeptidase superfamily"/>
    <property type="match status" value="1"/>
</dbReference>
<organism evidence="3 4">
    <name type="scientific">Thalassiosira oceanica</name>
    <name type="common">Marine diatom</name>
    <dbReference type="NCBI Taxonomy" id="159749"/>
    <lineage>
        <taxon>Eukaryota</taxon>
        <taxon>Sar</taxon>
        <taxon>Stramenopiles</taxon>
        <taxon>Ochrophyta</taxon>
        <taxon>Bacillariophyta</taxon>
        <taxon>Coscinodiscophyceae</taxon>
        <taxon>Thalassiosirophycidae</taxon>
        <taxon>Thalassiosirales</taxon>
        <taxon>Thalassiosiraceae</taxon>
        <taxon>Thalassiosira</taxon>
    </lineage>
</organism>
<reference evidence="3 4" key="1">
    <citation type="journal article" date="2012" name="Genome Biol.">
        <title>Genome and low-iron response of an oceanic diatom adapted to chronic iron limitation.</title>
        <authorList>
            <person name="Lommer M."/>
            <person name="Specht M."/>
            <person name="Roy A.S."/>
            <person name="Kraemer L."/>
            <person name="Andreson R."/>
            <person name="Gutowska M.A."/>
            <person name="Wolf J."/>
            <person name="Bergner S.V."/>
            <person name="Schilhabel M.B."/>
            <person name="Klostermeier U.C."/>
            <person name="Beiko R.G."/>
            <person name="Rosenstiel P."/>
            <person name="Hippler M."/>
            <person name="Laroche J."/>
        </authorList>
    </citation>
    <scope>NUCLEOTIDE SEQUENCE [LARGE SCALE GENOMIC DNA]</scope>
    <source>
        <strain evidence="3 4">CCMP1005</strain>
    </source>
</reference>
<dbReference type="InterPro" id="IPR000994">
    <property type="entry name" value="Pept_M24"/>
</dbReference>
<feature type="region of interest" description="Disordered" evidence="1">
    <location>
        <begin position="1"/>
        <end position="62"/>
    </location>
</feature>
<name>K0T802_THAOC</name>
<dbReference type="eggNOG" id="KOG2738">
    <property type="taxonomic scope" value="Eukaryota"/>
</dbReference>
<protein>
    <recommendedName>
        <fullName evidence="2">Peptidase M24 domain-containing protein</fullName>
    </recommendedName>
</protein>
<dbReference type="GO" id="GO:0070006">
    <property type="term" value="F:metalloaminopeptidase activity"/>
    <property type="evidence" value="ECO:0007669"/>
    <property type="project" value="TreeGrafter"/>
</dbReference>
<feature type="domain" description="Peptidase M24" evidence="2">
    <location>
        <begin position="226"/>
        <end position="340"/>
    </location>
</feature>
<evidence type="ECO:0000313" key="4">
    <source>
        <dbReference type="Proteomes" id="UP000266841"/>
    </source>
</evidence>
<keyword evidence="4" id="KW-1185">Reference proteome</keyword>